<evidence type="ECO:0000313" key="1">
    <source>
        <dbReference type="EMBL" id="CAG4989739.1"/>
    </source>
</evidence>
<dbReference type="Proteomes" id="UP000680038">
    <property type="component" value="Unassembled WGS sequence"/>
</dbReference>
<protein>
    <submittedName>
        <fullName evidence="1">Uncharacterized protein</fullName>
    </submittedName>
</protein>
<gene>
    <name evidence="1" type="ORF">DYBT9275_00362</name>
</gene>
<dbReference type="AlphaFoldDB" id="A0A916J7A6"/>
<sequence>MLANPGEDCYLGIEYSGEIIYPGFSVTILNNTVRNI</sequence>
<proteinExistence type="predicted"/>
<reference evidence="1" key="1">
    <citation type="submission" date="2021-04" db="EMBL/GenBank/DDBJ databases">
        <authorList>
            <person name="Rodrigo-Torres L."/>
            <person name="Arahal R. D."/>
            <person name="Lucena T."/>
        </authorList>
    </citation>
    <scope>NUCLEOTIDE SEQUENCE</scope>
    <source>
        <strain evidence="1">CECT 9275</strain>
    </source>
</reference>
<keyword evidence="2" id="KW-1185">Reference proteome</keyword>
<name>A0A916J7A6_9BACT</name>
<comment type="caution">
    <text evidence="1">The sequence shown here is derived from an EMBL/GenBank/DDBJ whole genome shotgun (WGS) entry which is preliminary data.</text>
</comment>
<evidence type="ECO:0000313" key="2">
    <source>
        <dbReference type="Proteomes" id="UP000680038"/>
    </source>
</evidence>
<dbReference type="EMBL" id="CAJRAF010000001">
    <property type="protein sequence ID" value="CAG4989739.1"/>
    <property type="molecule type" value="Genomic_DNA"/>
</dbReference>
<accession>A0A916J7A6</accession>
<organism evidence="1 2">
    <name type="scientific">Dyadobacter helix</name>
    <dbReference type="NCBI Taxonomy" id="2822344"/>
    <lineage>
        <taxon>Bacteria</taxon>
        <taxon>Pseudomonadati</taxon>
        <taxon>Bacteroidota</taxon>
        <taxon>Cytophagia</taxon>
        <taxon>Cytophagales</taxon>
        <taxon>Spirosomataceae</taxon>
        <taxon>Dyadobacter</taxon>
    </lineage>
</organism>